<reference evidence="2" key="1">
    <citation type="submission" date="2023-10" db="EMBL/GenBank/DDBJ databases">
        <authorList>
            <person name="Hackl T."/>
        </authorList>
    </citation>
    <scope>NUCLEOTIDE SEQUENCE</scope>
</reference>
<dbReference type="EMBL" id="CAUWAG010000014">
    <property type="protein sequence ID" value="CAJ2510305.1"/>
    <property type="molecule type" value="Genomic_DNA"/>
</dbReference>
<proteinExistence type="predicted"/>
<sequence length="155" mass="16958">MSNSSEHWGSPLPLRSKSLTTETDQEKFEAPQPGHEDAIEHFFDLEGASLPLAGKDASNTIPGFVPIEGHKVDQHVASLNEALQHENESGGNGPWVYPWSENCWMGTVRATLPDQKIGTPKVALPAAKVDCKCQLLDFGSGEKENLIRSPVKVNW</sequence>
<feature type="region of interest" description="Disordered" evidence="1">
    <location>
        <begin position="1"/>
        <end position="32"/>
    </location>
</feature>
<evidence type="ECO:0000313" key="2">
    <source>
        <dbReference type="EMBL" id="CAJ2510305.1"/>
    </source>
</evidence>
<gene>
    <name evidence="2" type="ORF">KHLLAP_LOCUS10773</name>
</gene>
<evidence type="ECO:0000313" key="3">
    <source>
        <dbReference type="Proteomes" id="UP001295740"/>
    </source>
</evidence>
<evidence type="ECO:0000256" key="1">
    <source>
        <dbReference type="SAM" id="MobiDB-lite"/>
    </source>
</evidence>
<organism evidence="2 3">
    <name type="scientific">Anthostomella pinea</name>
    <dbReference type="NCBI Taxonomy" id="933095"/>
    <lineage>
        <taxon>Eukaryota</taxon>
        <taxon>Fungi</taxon>
        <taxon>Dikarya</taxon>
        <taxon>Ascomycota</taxon>
        <taxon>Pezizomycotina</taxon>
        <taxon>Sordariomycetes</taxon>
        <taxon>Xylariomycetidae</taxon>
        <taxon>Xylariales</taxon>
        <taxon>Xylariaceae</taxon>
        <taxon>Anthostomella</taxon>
    </lineage>
</organism>
<accession>A0AAI8VSK6</accession>
<protein>
    <submittedName>
        <fullName evidence="2">Uu.00g050080.m01.CDS01</fullName>
    </submittedName>
</protein>
<dbReference type="AlphaFoldDB" id="A0AAI8VSK6"/>
<keyword evidence="3" id="KW-1185">Reference proteome</keyword>
<comment type="caution">
    <text evidence="2">The sequence shown here is derived from an EMBL/GenBank/DDBJ whole genome shotgun (WGS) entry which is preliminary data.</text>
</comment>
<dbReference type="Proteomes" id="UP001295740">
    <property type="component" value="Unassembled WGS sequence"/>
</dbReference>
<name>A0AAI8VSK6_9PEZI</name>